<dbReference type="GO" id="GO:0004519">
    <property type="term" value="F:endonuclease activity"/>
    <property type="evidence" value="ECO:0007669"/>
    <property type="project" value="UniProtKB-KW"/>
</dbReference>
<protein>
    <submittedName>
        <fullName evidence="2">HNH endonuclease</fullName>
    </submittedName>
</protein>
<dbReference type="OMA" id="WCEGHHI"/>
<keyword evidence="2" id="KW-0378">Hydrolase</keyword>
<keyword evidence="2" id="KW-0255">Endonuclease</keyword>
<keyword evidence="3" id="KW-1185">Reference proteome</keyword>
<dbReference type="HOGENOM" id="CLU_022065_5_0_11"/>
<dbReference type="InterPro" id="IPR003870">
    <property type="entry name" value="DUF222"/>
</dbReference>
<dbReference type="Proteomes" id="UP000006461">
    <property type="component" value="Chromosome"/>
</dbReference>
<feature type="domain" description="HNH nuclease" evidence="1">
    <location>
        <begin position="315"/>
        <end position="367"/>
    </location>
</feature>
<dbReference type="SMART" id="SM00507">
    <property type="entry name" value="HNHc"/>
    <property type="match status" value="1"/>
</dbReference>
<dbReference type="OrthoDB" id="3634417at2"/>
<dbReference type="STRING" id="477641.MODMU_1074"/>
<name>I4ET11_MODI5</name>
<dbReference type="EMBL" id="FO203431">
    <property type="protein sequence ID" value="CCH86524.1"/>
    <property type="molecule type" value="Genomic_DNA"/>
</dbReference>
<dbReference type="AlphaFoldDB" id="I4ET11"/>
<gene>
    <name evidence="2" type="ordered locus">MODMU_1074</name>
</gene>
<dbReference type="KEGG" id="mmar:MODMU_1074"/>
<accession>I4ET11</accession>
<dbReference type="InterPro" id="IPR003615">
    <property type="entry name" value="HNH_nuc"/>
</dbReference>
<dbReference type="Gene3D" id="1.10.30.50">
    <property type="match status" value="1"/>
</dbReference>
<evidence type="ECO:0000313" key="3">
    <source>
        <dbReference type="Proteomes" id="UP000006461"/>
    </source>
</evidence>
<dbReference type="eggNOG" id="COG1403">
    <property type="taxonomic scope" value="Bacteria"/>
</dbReference>
<dbReference type="Pfam" id="PF02720">
    <property type="entry name" value="DUF222"/>
    <property type="match status" value="1"/>
</dbReference>
<evidence type="ECO:0000313" key="2">
    <source>
        <dbReference type="EMBL" id="CCH86524.1"/>
    </source>
</evidence>
<dbReference type="CDD" id="cd00085">
    <property type="entry name" value="HNHc"/>
    <property type="match status" value="1"/>
</dbReference>
<proteinExistence type="predicted"/>
<evidence type="ECO:0000259" key="1">
    <source>
        <dbReference type="SMART" id="SM00507"/>
    </source>
</evidence>
<organism evidence="2 3">
    <name type="scientific">Modestobacter italicus (strain DSM 44449 / CECT 9708 / BC 501)</name>
    <dbReference type="NCBI Taxonomy" id="2732864"/>
    <lineage>
        <taxon>Bacteria</taxon>
        <taxon>Bacillati</taxon>
        <taxon>Actinomycetota</taxon>
        <taxon>Actinomycetes</taxon>
        <taxon>Geodermatophilales</taxon>
        <taxon>Geodermatophilaceae</taxon>
        <taxon>Modestobacter</taxon>
    </lineage>
</organism>
<sequence>MGELQSALDALAAEDLFALPSGAVLARTAALLQLANRVAAELTRTVRHADATGAAEHDGKKTMASWLRGHGHLTPGEAGRMVRSGRALEHLPATAAAFADGTVTAGQVAAIAPIADDAARAAADAQGVDLGVIDQALVVVAHSESHARLPQVVHHYREALDPDGAEPDPTEGRRFTVTRHADGSGTGRFDLDAVGIEKVLAGIESIVQASRPKGDERTRAQQQADALVQLVDNQLAAGNLPTLRTQKPHVVLGLDMDDFVDPATNPGAARTGFGSQISAARARWLACDGSISRIVMGPDGVPLDLGRDHRVVTPGLRKAVEARDGHCVFAGCDAPTHWCDVHHLIHWINGGETNLDNSGLLCERHHTKVHHGFRVERDPDGRWHTWRPDGTEILIGPRLLV</sequence>
<keyword evidence="2" id="KW-0540">Nuclease</keyword>
<reference evidence="2 3" key="1">
    <citation type="journal article" date="2012" name="J. Bacteriol.">
        <title>Genome Sequence of Radiation-Resistant Modestobacter marinus Strain BC501, a Representative Actinobacterium That Thrives on Calcareous Stone Surfaces.</title>
        <authorList>
            <person name="Normand P."/>
            <person name="Gury J."/>
            <person name="Pujic P."/>
            <person name="Chouaia B."/>
            <person name="Crotti E."/>
            <person name="Brusetti L."/>
            <person name="Daffonchio D."/>
            <person name="Vacherie B."/>
            <person name="Barbe V."/>
            <person name="Medigue C."/>
            <person name="Calteau A."/>
            <person name="Ghodhbane-Gtari F."/>
            <person name="Essoussi I."/>
            <person name="Nouioui I."/>
            <person name="Abbassi-Ghozzi I."/>
            <person name="Gtari M."/>
        </authorList>
    </citation>
    <scope>NUCLEOTIDE SEQUENCE [LARGE SCALE GENOMIC DNA]</scope>
    <source>
        <strain evidence="3">BC 501</strain>
    </source>
</reference>